<name>A0A540MHL9_MALBA</name>
<protein>
    <submittedName>
        <fullName evidence="1">Uncharacterized protein</fullName>
    </submittedName>
</protein>
<accession>A0A540MHL9</accession>
<dbReference type="Proteomes" id="UP000315295">
    <property type="component" value="Unassembled WGS sequence"/>
</dbReference>
<evidence type="ECO:0000313" key="2">
    <source>
        <dbReference type="Proteomes" id="UP000315295"/>
    </source>
</evidence>
<proteinExistence type="predicted"/>
<keyword evidence="2" id="KW-1185">Reference proteome</keyword>
<gene>
    <name evidence="1" type="ORF">C1H46_016167</name>
</gene>
<dbReference type="EMBL" id="VIEB01000256">
    <property type="protein sequence ID" value="TQD98213.1"/>
    <property type="molecule type" value="Genomic_DNA"/>
</dbReference>
<sequence length="213" mass="23446">MAVGLWLRLGPVVAPPPPYPPSLTAFIPVISFPSISLLPSHIFSCLAIHLPSLFLKPFPLISAFSSLHPPLPSCGWVCGCSWVFSPTILTLSFTPSLPDPGYTLLKASSLFQGMMHDLGLDWAAGGLELYFVTLLWCRGLAEIHTRIRALPHWWCYFSLGVLAVSMSRLLVGGCIWNLCCLQWIATQLDLRSGNPTRLAVVWHWSLSEGPHSI</sequence>
<dbReference type="AlphaFoldDB" id="A0A540MHL9"/>
<evidence type="ECO:0000313" key="1">
    <source>
        <dbReference type="EMBL" id="TQD98213.1"/>
    </source>
</evidence>
<reference evidence="1 2" key="1">
    <citation type="journal article" date="2019" name="G3 (Bethesda)">
        <title>Sequencing of a Wild Apple (Malus baccata) Genome Unravels the Differences Between Cultivated and Wild Apple Species Regarding Disease Resistance and Cold Tolerance.</title>
        <authorList>
            <person name="Chen X."/>
        </authorList>
    </citation>
    <scope>NUCLEOTIDE SEQUENCE [LARGE SCALE GENOMIC DNA]</scope>
    <source>
        <strain evidence="2">cv. Shandingzi</strain>
        <tissue evidence="1">Leaves</tissue>
    </source>
</reference>
<comment type="caution">
    <text evidence="1">The sequence shown here is derived from an EMBL/GenBank/DDBJ whole genome shotgun (WGS) entry which is preliminary data.</text>
</comment>
<organism evidence="1 2">
    <name type="scientific">Malus baccata</name>
    <name type="common">Siberian crab apple</name>
    <name type="synonym">Pyrus baccata</name>
    <dbReference type="NCBI Taxonomy" id="106549"/>
    <lineage>
        <taxon>Eukaryota</taxon>
        <taxon>Viridiplantae</taxon>
        <taxon>Streptophyta</taxon>
        <taxon>Embryophyta</taxon>
        <taxon>Tracheophyta</taxon>
        <taxon>Spermatophyta</taxon>
        <taxon>Magnoliopsida</taxon>
        <taxon>eudicotyledons</taxon>
        <taxon>Gunneridae</taxon>
        <taxon>Pentapetalae</taxon>
        <taxon>rosids</taxon>
        <taxon>fabids</taxon>
        <taxon>Rosales</taxon>
        <taxon>Rosaceae</taxon>
        <taxon>Amygdaloideae</taxon>
        <taxon>Maleae</taxon>
        <taxon>Malus</taxon>
    </lineage>
</organism>